<name>A0A0E3X2J0_CONMI</name>
<protein>
    <submittedName>
        <fullName evidence="4">Conopeptide Mi028</fullName>
    </submittedName>
</protein>
<keyword evidence="3" id="KW-0732">Signal</keyword>
<dbReference type="EMBL" id="KP216843">
    <property type="protein sequence ID" value="AKB91366.1"/>
    <property type="molecule type" value="mRNA"/>
</dbReference>
<evidence type="ECO:0000256" key="3">
    <source>
        <dbReference type="SAM" id="SignalP"/>
    </source>
</evidence>
<keyword evidence="2" id="KW-0964">Secreted</keyword>
<dbReference type="InterPro" id="IPR004214">
    <property type="entry name" value="Conotoxin"/>
</dbReference>
<accession>A0A0E3X2J0</accession>
<sequence length="95" mass="10914">MKLLCVLIVAMLPLMACHLIIADDSSEKQGYLTVRTSDKIQESEDSKLTERCFNDGDDCEIGDDCCSGSCIFDEYFSYCDASDPYYDDYDEYYYE</sequence>
<reference evidence="4" key="1">
    <citation type="journal article" date="2013" name="Mol. Cell. Proteomics">
        <title>Transcriptomic messiness in the venom duct of Conus miles contributes to conotoxin diversity.</title>
        <authorList>
            <person name="Jin A.H."/>
            <person name="Dutertre S."/>
            <person name="Kaas Q."/>
            <person name="Lavergne V."/>
            <person name="Kubala P."/>
            <person name="Lewis R.J."/>
            <person name="Alewood P.F."/>
        </authorList>
    </citation>
    <scope>NUCLEOTIDE SEQUENCE</scope>
    <source>
        <tissue evidence="4">Venom duct</tissue>
    </source>
</reference>
<dbReference type="Pfam" id="PF02950">
    <property type="entry name" value="Conotoxin"/>
    <property type="match status" value="1"/>
</dbReference>
<organism evidence="4">
    <name type="scientific">Conus miles</name>
    <name type="common">Soldier cone</name>
    <name type="synonym">Mile cone</name>
    <dbReference type="NCBI Taxonomy" id="69564"/>
    <lineage>
        <taxon>Eukaryota</taxon>
        <taxon>Metazoa</taxon>
        <taxon>Spiralia</taxon>
        <taxon>Lophotrochozoa</taxon>
        <taxon>Mollusca</taxon>
        <taxon>Gastropoda</taxon>
        <taxon>Caenogastropoda</taxon>
        <taxon>Neogastropoda</taxon>
        <taxon>Conoidea</taxon>
        <taxon>Conidae</taxon>
        <taxon>Conus</taxon>
        <taxon>Rhizoconus</taxon>
    </lineage>
</organism>
<dbReference type="GO" id="GO:0008200">
    <property type="term" value="F:ion channel inhibitor activity"/>
    <property type="evidence" value="ECO:0007669"/>
    <property type="project" value="InterPro"/>
</dbReference>
<evidence type="ECO:0000256" key="1">
    <source>
        <dbReference type="ARBA" id="ARBA00004613"/>
    </source>
</evidence>
<comment type="subcellular location">
    <subcellularLocation>
        <location evidence="1">Secreted</location>
    </subcellularLocation>
</comment>
<proteinExistence type="evidence at transcript level"/>
<reference evidence="4" key="2">
    <citation type="submission" date="2014-12" db="EMBL/GenBank/DDBJ databases">
        <authorList>
            <person name="Jin A.-H."/>
            <person name="Dutertre S."/>
            <person name="Kaas Q."/>
            <person name="Lavergne V."/>
            <person name="Kubala P."/>
            <person name="Lewis R.J."/>
            <person name="Alewood P.F."/>
        </authorList>
    </citation>
    <scope>NUCLEOTIDE SEQUENCE</scope>
    <source>
        <tissue evidence="4">Venom duct</tissue>
    </source>
</reference>
<feature type="signal peptide" evidence="3">
    <location>
        <begin position="1"/>
        <end position="22"/>
    </location>
</feature>
<evidence type="ECO:0000256" key="2">
    <source>
        <dbReference type="ARBA" id="ARBA00022525"/>
    </source>
</evidence>
<dbReference type="GO" id="GO:0005576">
    <property type="term" value="C:extracellular region"/>
    <property type="evidence" value="ECO:0007669"/>
    <property type="project" value="UniProtKB-SubCell"/>
</dbReference>
<dbReference type="AlphaFoldDB" id="A0A0E3X2J0"/>
<feature type="chain" id="PRO_5016372931" evidence="3">
    <location>
        <begin position="23"/>
        <end position="95"/>
    </location>
</feature>
<evidence type="ECO:0000313" key="4">
    <source>
        <dbReference type="EMBL" id="AKB91366.1"/>
    </source>
</evidence>